<dbReference type="Pfam" id="PF01649">
    <property type="entry name" value="Ribosomal_S20p"/>
    <property type="match status" value="1"/>
</dbReference>
<protein>
    <recommendedName>
        <fullName evidence="7 8">Small ribosomal subunit protein bS20</fullName>
    </recommendedName>
</protein>
<comment type="caution">
    <text evidence="10">The sequence shown here is derived from an EMBL/GenBank/DDBJ whole genome shotgun (WGS) entry which is preliminary data.</text>
</comment>
<reference evidence="10 11" key="1">
    <citation type="journal article" date="2021" name="Int. J. Syst. Evol. Microbiol.">
        <title>Amazonocrinis nigriterrae gen. nov., sp. nov., Atlanticothrix silvestris gen. nov., sp. nov. and Dendronalium phyllosphericum gen. nov., sp. nov., nostocacean cyanobacteria from Brazilian environments.</title>
        <authorList>
            <person name="Alvarenga D.O."/>
            <person name="Andreote A.P.D."/>
            <person name="Branco L.H.Z."/>
            <person name="Delbaje E."/>
            <person name="Cruz R.B."/>
            <person name="Varani A.M."/>
            <person name="Fiore M.F."/>
        </authorList>
    </citation>
    <scope>NUCLEOTIDE SEQUENCE [LARGE SCALE GENOMIC DNA]</scope>
    <source>
        <strain evidence="10 11">CENA67</strain>
    </source>
</reference>
<dbReference type="GO" id="GO:0003735">
    <property type="term" value="F:structural constituent of ribosome"/>
    <property type="evidence" value="ECO:0007669"/>
    <property type="project" value="InterPro"/>
</dbReference>
<dbReference type="EMBL" id="JAECZC010000021">
    <property type="protein sequence ID" value="MBH8563206.1"/>
    <property type="molecule type" value="Genomic_DNA"/>
</dbReference>
<gene>
    <name evidence="8" type="primary">rpsT</name>
    <name evidence="8" type="synonym">rps20</name>
    <name evidence="10" type="ORF">I8748_13595</name>
</gene>
<keyword evidence="6 8" id="KW-0687">Ribonucleoprotein</keyword>
<dbReference type="NCBIfam" id="TIGR00029">
    <property type="entry name" value="S20"/>
    <property type="match status" value="1"/>
</dbReference>
<evidence type="ECO:0000256" key="8">
    <source>
        <dbReference type="HAMAP-Rule" id="MF_00500"/>
    </source>
</evidence>
<dbReference type="PANTHER" id="PTHR33398:SF1">
    <property type="entry name" value="SMALL RIBOSOMAL SUBUNIT PROTEIN BS20C"/>
    <property type="match status" value="1"/>
</dbReference>
<evidence type="ECO:0000313" key="10">
    <source>
        <dbReference type="EMBL" id="MBH8563206.1"/>
    </source>
</evidence>
<dbReference type="GO" id="GO:0006412">
    <property type="term" value="P:translation"/>
    <property type="evidence" value="ECO:0007669"/>
    <property type="project" value="UniProtKB-UniRule"/>
</dbReference>
<dbReference type="AlphaFoldDB" id="A0A8J7L9Q1"/>
<name>A0A8J7L9Q1_9NOST</name>
<accession>A0A8J7L9Q1</accession>
<organism evidence="10 11">
    <name type="scientific">Amazonocrinis nigriterrae CENA67</name>
    <dbReference type="NCBI Taxonomy" id="2794033"/>
    <lineage>
        <taxon>Bacteria</taxon>
        <taxon>Bacillati</taxon>
        <taxon>Cyanobacteriota</taxon>
        <taxon>Cyanophyceae</taxon>
        <taxon>Nostocales</taxon>
        <taxon>Nostocaceae</taxon>
        <taxon>Amazonocrinis</taxon>
        <taxon>Amazonocrinis nigriterrae</taxon>
    </lineage>
</organism>
<evidence type="ECO:0000313" key="11">
    <source>
        <dbReference type="Proteomes" id="UP000632766"/>
    </source>
</evidence>
<evidence type="ECO:0000256" key="7">
    <source>
        <dbReference type="ARBA" id="ARBA00035136"/>
    </source>
</evidence>
<keyword evidence="11" id="KW-1185">Reference proteome</keyword>
<keyword evidence="5 8" id="KW-0689">Ribosomal protein</keyword>
<dbReference type="GO" id="GO:0005829">
    <property type="term" value="C:cytosol"/>
    <property type="evidence" value="ECO:0007669"/>
    <property type="project" value="TreeGrafter"/>
</dbReference>
<keyword evidence="3 8" id="KW-0699">rRNA-binding</keyword>
<dbReference type="GO" id="GO:0070181">
    <property type="term" value="F:small ribosomal subunit rRNA binding"/>
    <property type="evidence" value="ECO:0007669"/>
    <property type="project" value="TreeGrafter"/>
</dbReference>
<dbReference type="RefSeq" id="WP_198125095.1">
    <property type="nucleotide sequence ID" value="NZ_JAECZC010000021.1"/>
</dbReference>
<feature type="region of interest" description="Disordered" evidence="9">
    <location>
        <begin position="70"/>
        <end position="98"/>
    </location>
</feature>
<dbReference type="Proteomes" id="UP000632766">
    <property type="component" value="Unassembled WGS sequence"/>
</dbReference>
<dbReference type="GO" id="GO:0015935">
    <property type="term" value="C:small ribosomal subunit"/>
    <property type="evidence" value="ECO:0007669"/>
    <property type="project" value="TreeGrafter"/>
</dbReference>
<evidence type="ECO:0000256" key="3">
    <source>
        <dbReference type="ARBA" id="ARBA00022730"/>
    </source>
</evidence>
<evidence type="ECO:0000256" key="4">
    <source>
        <dbReference type="ARBA" id="ARBA00022884"/>
    </source>
</evidence>
<proteinExistence type="inferred from homology"/>
<dbReference type="SUPFAM" id="SSF46992">
    <property type="entry name" value="Ribosomal protein S20"/>
    <property type="match status" value="1"/>
</dbReference>
<evidence type="ECO:0000256" key="5">
    <source>
        <dbReference type="ARBA" id="ARBA00022980"/>
    </source>
</evidence>
<comment type="similarity">
    <text evidence="2 8">Belongs to the bacterial ribosomal protein bS20 family.</text>
</comment>
<dbReference type="InterPro" id="IPR002583">
    <property type="entry name" value="Ribosomal_bS20"/>
</dbReference>
<evidence type="ECO:0000256" key="2">
    <source>
        <dbReference type="ARBA" id="ARBA00007634"/>
    </source>
</evidence>
<dbReference type="Gene3D" id="1.20.58.110">
    <property type="entry name" value="Ribosomal protein S20"/>
    <property type="match status" value="1"/>
</dbReference>
<evidence type="ECO:0000256" key="1">
    <source>
        <dbReference type="ARBA" id="ARBA00003134"/>
    </source>
</evidence>
<sequence>MANTKSALKRAQIAERNRLRNKAYKSAVKTLMKKYLASVEVHTANPTPESKQEVEARLSEAYSKIDKAVKRGVLHPNNGARKKSRLASKLKPVTQTAQ</sequence>
<dbReference type="PANTHER" id="PTHR33398">
    <property type="entry name" value="30S RIBOSOMAL PROTEIN S20"/>
    <property type="match status" value="1"/>
</dbReference>
<dbReference type="FunFam" id="1.20.58.110:FF:000001">
    <property type="entry name" value="30S ribosomal protein S20"/>
    <property type="match status" value="1"/>
</dbReference>
<evidence type="ECO:0000256" key="9">
    <source>
        <dbReference type="SAM" id="MobiDB-lite"/>
    </source>
</evidence>
<dbReference type="InterPro" id="IPR036510">
    <property type="entry name" value="Ribosomal_bS20_sf"/>
</dbReference>
<evidence type="ECO:0000256" key="6">
    <source>
        <dbReference type="ARBA" id="ARBA00023274"/>
    </source>
</evidence>
<dbReference type="HAMAP" id="MF_00500">
    <property type="entry name" value="Ribosomal_bS20"/>
    <property type="match status" value="1"/>
</dbReference>
<comment type="function">
    <text evidence="1 8">Binds directly to 16S ribosomal RNA.</text>
</comment>
<keyword evidence="4 8" id="KW-0694">RNA-binding</keyword>